<sequence>MLAPIQSRPRKELRTATAGLIAAFGLTAPAWAQTPIDAAFGLELRARYEGFANNLWGYADPADDGYLWLRALPNAEVKAGPLRGYVQLAATQARGVGLAEGPVDTTGLDRLQSFVALSLPVGDDVEVTLQGGRAFAPLGSERLVGRRYGPNVPQAFDGVRATVHTPRLKIDLLDLRPVAVEPGNFDDRASRTRSLRGVYATADLGAGAGLDLYWVDYVNDQARFEQGRARERRDTYGARIFGKRGGWSWNWEAMVQRGRFGDAAIAAWSVGTETGYTFANRPMKPAVRLRANYVSGDRDPNDGKLGTFNALFPKGKYFGELSPIGPYNIANISPTVSVDLGGGVGLDLTAAAYWRASLGDGLYDVPGQLIRDGAGRRARFVGAQAEAAVTWRVDERLALTGSLSLFAPGSFLRESGPSDTIGMIGAEALWSF</sequence>
<evidence type="ECO:0000313" key="3">
    <source>
        <dbReference type="EMBL" id="XDO95407.1"/>
    </source>
</evidence>
<reference evidence="3" key="1">
    <citation type="submission" date="2024-06" db="EMBL/GenBank/DDBJ databases">
        <title>Caulobacter inopinatus, sp. nov.</title>
        <authorList>
            <person name="Donachie S.P."/>
        </authorList>
    </citation>
    <scope>NUCLEOTIDE SEQUENCE</scope>
    <source>
        <strain evidence="3">73W</strain>
    </source>
</reference>
<dbReference type="EMBL" id="CP158375">
    <property type="protein sequence ID" value="XDO95407.1"/>
    <property type="molecule type" value="Genomic_DNA"/>
</dbReference>
<proteinExistence type="predicted"/>
<gene>
    <name evidence="3" type="ORF">ABOZ73_11335</name>
</gene>
<accession>A0AB39KP77</accession>
<evidence type="ECO:0000256" key="1">
    <source>
        <dbReference type="SAM" id="SignalP"/>
    </source>
</evidence>
<name>A0AB39KP77_9CAUL</name>
<dbReference type="Pfam" id="PF13372">
    <property type="entry name" value="Alginate_exp"/>
    <property type="match status" value="1"/>
</dbReference>
<feature type="domain" description="Alginate export" evidence="2">
    <location>
        <begin position="39"/>
        <end position="419"/>
    </location>
</feature>
<protein>
    <submittedName>
        <fullName evidence="3">Alginate export family protein</fullName>
    </submittedName>
</protein>
<feature type="chain" id="PRO_5044287869" evidence="1">
    <location>
        <begin position="33"/>
        <end position="432"/>
    </location>
</feature>
<dbReference type="RefSeq" id="WP_369058256.1">
    <property type="nucleotide sequence ID" value="NZ_CP158375.1"/>
</dbReference>
<dbReference type="AlphaFoldDB" id="A0AB39KP77"/>
<organism evidence="3">
    <name type="scientific">Caulobacter sp. 73W</name>
    <dbReference type="NCBI Taxonomy" id="3161137"/>
    <lineage>
        <taxon>Bacteria</taxon>
        <taxon>Pseudomonadati</taxon>
        <taxon>Pseudomonadota</taxon>
        <taxon>Alphaproteobacteria</taxon>
        <taxon>Caulobacterales</taxon>
        <taxon>Caulobacteraceae</taxon>
        <taxon>Caulobacter</taxon>
    </lineage>
</organism>
<evidence type="ECO:0000259" key="2">
    <source>
        <dbReference type="Pfam" id="PF13372"/>
    </source>
</evidence>
<feature type="signal peptide" evidence="1">
    <location>
        <begin position="1"/>
        <end position="32"/>
    </location>
</feature>
<keyword evidence="1" id="KW-0732">Signal</keyword>
<dbReference type="InterPro" id="IPR025388">
    <property type="entry name" value="Alginate_export_dom"/>
</dbReference>